<dbReference type="AlphaFoldDB" id="A0AAV1RWF2"/>
<comment type="caution">
    <text evidence="1">The sequence shown here is derived from an EMBL/GenBank/DDBJ whole genome shotgun (WGS) entry which is preliminary data.</text>
</comment>
<sequence>AGVWVACEMGYTGVRRERKGLWGLGATSRVNMCLGGRIEGQGEGLELGRDVYG</sequence>
<name>A0AAV1RWF2_9ROSI</name>
<dbReference type="EMBL" id="CAWUPB010001159">
    <property type="protein sequence ID" value="CAK7339953.1"/>
    <property type="molecule type" value="Genomic_DNA"/>
</dbReference>
<evidence type="ECO:0000313" key="1">
    <source>
        <dbReference type="EMBL" id="CAK7339953.1"/>
    </source>
</evidence>
<accession>A0AAV1RWF2</accession>
<proteinExistence type="predicted"/>
<organism evidence="1 2">
    <name type="scientific">Dovyalis caffra</name>
    <dbReference type="NCBI Taxonomy" id="77055"/>
    <lineage>
        <taxon>Eukaryota</taxon>
        <taxon>Viridiplantae</taxon>
        <taxon>Streptophyta</taxon>
        <taxon>Embryophyta</taxon>
        <taxon>Tracheophyta</taxon>
        <taxon>Spermatophyta</taxon>
        <taxon>Magnoliopsida</taxon>
        <taxon>eudicotyledons</taxon>
        <taxon>Gunneridae</taxon>
        <taxon>Pentapetalae</taxon>
        <taxon>rosids</taxon>
        <taxon>fabids</taxon>
        <taxon>Malpighiales</taxon>
        <taxon>Salicaceae</taxon>
        <taxon>Flacourtieae</taxon>
        <taxon>Dovyalis</taxon>
    </lineage>
</organism>
<protein>
    <submittedName>
        <fullName evidence="1">Uncharacterized protein</fullName>
    </submittedName>
</protein>
<evidence type="ECO:0000313" key="2">
    <source>
        <dbReference type="Proteomes" id="UP001314170"/>
    </source>
</evidence>
<dbReference type="Proteomes" id="UP001314170">
    <property type="component" value="Unassembled WGS sequence"/>
</dbReference>
<feature type="non-terminal residue" evidence="1">
    <location>
        <position position="1"/>
    </location>
</feature>
<reference evidence="1 2" key="1">
    <citation type="submission" date="2024-01" db="EMBL/GenBank/DDBJ databases">
        <authorList>
            <person name="Waweru B."/>
        </authorList>
    </citation>
    <scope>NUCLEOTIDE SEQUENCE [LARGE SCALE GENOMIC DNA]</scope>
</reference>
<keyword evidence="2" id="KW-1185">Reference proteome</keyword>
<gene>
    <name evidence="1" type="ORF">DCAF_LOCUS15031</name>
</gene>